<organism evidence="3">
    <name type="scientific">Manihot esculenta</name>
    <name type="common">Cassava</name>
    <name type="synonym">Jatropha manihot</name>
    <dbReference type="NCBI Taxonomy" id="3983"/>
    <lineage>
        <taxon>Eukaryota</taxon>
        <taxon>Viridiplantae</taxon>
        <taxon>Streptophyta</taxon>
        <taxon>Embryophyta</taxon>
        <taxon>Tracheophyta</taxon>
        <taxon>Spermatophyta</taxon>
        <taxon>Magnoliopsida</taxon>
        <taxon>eudicotyledons</taxon>
        <taxon>Gunneridae</taxon>
        <taxon>Pentapetalae</taxon>
        <taxon>rosids</taxon>
        <taxon>fabids</taxon>
        <taxon>Malpighiales</taxon>
        <taxon>Euphorbiaceae</taxon>
        <taxon>Crotonoideae</taxon>
        <taxon>Manihoteae</taxon>
        <taxon>Manihot</taxon>
    </lineage>
</organism>
<evidence type="ECO:0000256" key="1">
    <source>
        <dbReference type="ARBA" id="ARBA00001968"/>
    </source>
</evidence>
<dbReference type="EMBL" id="CM004387">
    <property type="protein sequence ID" value="OAY62295.1"/>
    <property type="molecule type" value="Genomic_DNA"/>
</dbReference>
<dbReference type="PANTHER" id="PTHR15092">
    <property type="entry name" value="POLY A -SPECIFIC RIBONUCLEASE/TARGET OF EGR1, MEMBER 1"/>
    <property type="match status" value="1"/>
</dbReference>
<reference evidence="3" key="1">
    <citation type="submission" date="2016-02" db="EMBL/GenBank/DDBJ databases">
        <title>WGS assembly of Manihot esculenta.</title>
        <authorList>
            <person name="Bredeson J.V."/>
            <person name="Prochnik S.E."/>
            <person name="Lyons J.B."/>
            <person name="Schmutz J."/>
            <person name="Grimwood J."/>
            <person name="Vrebalov J."/>
            <person name="Bart R.S."/>
            <person name="Amuge T."/>
            <person name="Ferguson M.E."/>
            <person name="Green R."/>
            <person name="Putnam N."/>
            <person name="Stites J."/>
            <person name="Rounsley S."/>
            <person name="Rokhsar D.S."/>
        </authorList>
    </citation>
    <scope>NUCLEOTIDE SEQUENCE [LARGE SCALE GENOMIC DNA]</scope>
    <source>
        <tissue evidence="3">Leaf</tissue>
    </source>
</reference>
<dbReference type="Pfam" id="PF04857">
    <property type="entry name" value="CAF1"/>
    <property type="match status" value="1"/>
</dbReference>
<dbReference type="SUPFAM" id="SSF53098">
    <property type="entry name" value="Ribonuclease H-like"/>
    <property type="match status" value="1"/>
</dbReference>
<protein>
    <submittedName>
        <fullName evidence="3">Uncharacterized protein</fullName>
    </submittedName>
</protein>
<sequence>MARLPSRFECIHLLVLFFDVPLKHVTKSNFEFALSELKSHVGAADFVTIDLEMTGVTSAPWRESLEFDRFDVRYLKAKDSAEKFSIIQFSVCPFRRDDHRHSFIAHPHNFFIFPCRELAAGGPSNEFMCQMTSMDFLAQCESELQLGFAIKFLVRAFRG</sequence>
<dbReference type="PANTHER" id="PTHR15092:SF22">
    <property type="entry name" value="POLY(A)-SPECIFIC RIBONUCLEASE PNLDC1"/>
    <property type="match status" value="1"/>
</dbReference>
<evidence type="ECO:0000313" key="3">
    <source>
        <dbReference type="EMBL" id="OAY62295.1"/>
    </source>
</evidence>
<evidence type="ECO:0000256" key="2">
    <source>
        <dbReference type="ARBA" id="ARBA00008372"/>
    </source>
</evidence>
<dbReference type="InterPro" id="IPR006941">
    <property type="entry name" value="RNase_CAF1"/>
</dbReference>
<dbReference type="AlphaFoldDB" id="A0A2C9WRP7"/>
<dbReference type="InterPro" id="IPR012337">
    <property type="entry name" value="RNaseH-like_sf"/>
</dbReference>
<dbReference type="InterPro" id="IPR036397">
    <property type="entry name" value="RNaseH_sf"/>
</dbReference>
<dbReference type="Gene3D" id="3.30.420.10">
    <property type="entry name" value="Ribonuclease H-like superfamily/Ribonuclease H"/>
    <property type="match status" value="1"/>
</dbReference>
<comment type="cofactor">
    <cofactor evidence="1">
        <name>a divalent metal cation</name>
        <dbReference type="ChEBI" id="CHEBI:60240"/>
    </cofactor>
</comment>
<proteinExistence type="inferred from homology"/>
<name>A0A2C9WRP7_MANES</name>
<dbReference type="GO" id="GO:0003676">
    <property type="term" value="F:nucleic acid binding"/>
    <property type="evidence" value="ECO:0007669"/>
    <property type="project" value="InterPro"/>
</dbReference>
<dbReference type="InterPro" id="IPR051181">
    <property type="entry name" value="CAF1_poly(A)_ribonucleases"/>
</dbReference>
<accession>A0A2C9WRP7</accession>
<gene>
    <name evidence="3" type="ORF">MANES_01G257300</name>
</gene>
<comment type="similarity">
    <text evidence="2">Belongs to the CAF1 family.</text>
</comment>
<dbReference type="STRING" id="3983.A0A2C9WRP7"/>